<keyword evidence="4" id="KW-1185">Reference proteome</keyword>
<feature type="transmembrane region" description="Helical" evidence="1">
    <location>
        <begin position="139"/>
        <end position="157"/>
    </location>
</feature>
<evidence type="ECO:0000259" key="2">
    <source>
        <dbReference type="Pfam" id="PF09925"/>
    </source>
</evidence>
<feature type="transmembrane region" description="Helical" evidence="1">
    <location>
        <begin position="187"/>
        <end position="205"/>
    </location>
</feature>
<reference evidence="3 4" key="1">
    <citation type="submission" date="2019-09" db="EMBL/GenBank/DDBJ databases">
        <authorList>
            <person name="Wang X."/>
        </authorList>
    </citation>
    <scope>NUCLEOTIDE SEQUENCE [LARGE SCALE GENOMIC DNA]</scope>
    <source>
        <strain evidence="3 4">CICC 11023</strain>
    </source>
</reference>
<name>A0A5N0DUS0_9NOCA</name>
<dbReference type="Pfam" id="PF09925">
    <property type="entry name" value="DUF2157"/>
    <property type="match status" value="1"/>
</dbReference>
<evidence type="ECO:0000313" key="3">
    <source>
        <dbReference type="EMBL" id="KAA8879799.1"/>
    </source>
</evidence>
<accession>A0A5N0DUS0</accession>
<feature type="transmembrane region" description="Helical" evidence="1">
    <location>
        <begin position="282"/>
        <end position="304"/>
    </location>
</feature>
<feature type="transmembrane region" description="Helical" evidence="1">
    <location>
        <begin position="109"/>
        <end position="127"/>
    </location>
</feature>
<comment type="caution">
    <text evidence="3">The sequence shown here is derived from an EMBL/GenBank/DDBJ whole genome shotgun (WGS) entry which is preliminary data.</text>
</comment>
<gene>
    <name evidence="3" type="ORF">F3087_43005</name>
</gene>
<feature type="transmembrane region" description="Helical" evidence="1">
    <location>
        <begin position="258"/>
        <end position="276"/>
    </location>
</feature>
<evidence type="ECO:0000256" key="1">
    <source>
        <dbReference type="SAM" id="Phobius"/>
    </source>
</evidence>
<keyword evidence="1" id="KW-0812">Transmembrane</keyword>
<evidence type="ECO:0000313" key="4">
    <source>
        <dbReference type="Proteomes" id="UP000323876"/>
    </source>
</evidence>
<keyword evidence="1" id="KW-1133">Transmembrane helix</keyword>
<feature type="domain" description="DUF2157" evidence="2">
    <location>
        <begin position="11"/>
        <end position="156"/>
    </location>
</feature>
<dbReference type="InterPro" id="IPR018677">
    <property type="entry name" value="DUF2157"/>
</dbReference>
<feature type="transmembrane region" description="Helical" evidence="1">
    <location>
        <begin position="212"/>
        <end position="229"/>
    </location>
</feature>
<dbReference type="AlphaFoldDB" id="A0A5N0DUS0"/>
<feature type="transmembrane region" description="Helical" evidence="1">
    <location>
        <begin position="41"/>
        <end position="63"/>
    </location>
</feature>
<feature type="transmembrane region" description="Helical" evidence="1">
    <location>
        <begin position="75"/>
        <end position="97"/>
    </location>
</feature>
<protein>
    <recommendedName>
        <fullName evidence="2">DUF2157 domain-containing protein</fullName>
    </recommendedName>
</protein>
<feature type="transmembrane region" description="Helical" evidence="1">
    <location>
        <begin position="235"/>
        <end position="251"/>
    </location>
</feature>
<keyword evidence="1" id="KW-0472">Membrane</keyword>
<proteinExistence type="predicted"/>
<sequence length="316" mass="31634">MATHQSSAVRKLVEQGVLTEAQFDAVMAALETRESRPRGKVLAEIAAYIGAGLVFCGIALVIGSSWDDLARGGRVAVLLAVSFGLVLGAIAVVGGPGKLFARDPHGSRVRLAAALLALAAGAIAGTVGTALDNGTGDAGSWAAIAGLVAAVLGYLAVPSVIGMLACGVLSALLPAALGDLAGVDDVWYALGMLVVGGIWFALTRIGGFVETWLGYAIAVGISLIGAAIIDVDDWWAFLLSLLVAVVCFALFAEQRSTVLVIGGGLAVALATGQAVTEWTDSVLAAAVSVLVVGSVVLAGGAFMLTRAPKPSASNAA</sequence>
<organism evidence="3 4">
    <name type="scientific">Nocardia colli</name>
    <dbReference type="NCBI Taxonomy" id="2545717"/>
    <lineage>
        <taxon>Bacteria</taxon>
        <taxon>Bacillati</taxon>
        <taxon>Actinomycetota</taxon>
        <taxon>Actinomycetes</taxon>
        <taxon>Mycobacteriales</taxon>
        <taxon>Nocardiaceae</taxon>
        <taxon>Nocardia</taxon>
    </lineage>
</organism>
<dbReference type="EMBL" id="VXLC01000040">
    <property type="protein sequence ID" value="KAA8879799.1"/>
    <property type="molecule type" value="Genomic_DNA"/>
</dbReference>
<dbReference type="Proteomes" id="UP000323876">
    <property type="component" value="Unassembled WGS sequence"/>
</dbReference>